<protein>
    <submittedName>
        <fullName evidence="38">Cell wall anchor protein</fullName>
    </submittedName>
    <submittedName>
        <fullName evidence="39">Isopeptide-forming domain-containing fimbrial protein</fullName>
    </submittedName>
    <submittedName>
        <fullName evidence="11">PI-2a backbone protein</fullName>
    </submittedName>
</protein>
<dbReference type="PATRIC" id="fig|1311.186.peg.1516"/>
<evidence type="ECO:0000313" key="36">
    <source>
        <dbReference type="EMBL" id="ACM07574.1"/>
    </source>
</evidence>
<dbReference type="InterPro" id="IPR032332">
    <property type="entry name" value="GramPos_pilinD3"/>
</dbReference>
<evidence type="ECO:0000313" key="40">
    <source>
        <dbReference type="Proteomes" id="UP000035174"/>
    </source>
</evidence>
<dbReference type="EMBL" id="EU929965">
    <property type="protein sequence ID" value="ACM07540.1"/>
    <property type="molecule type" value="Genomic_DNA"/>
</dbReference>
<name>B9UQU3_STRAG</name>
<feature type="domain" description="Gram-positive pilin backbone subunit 2 Cna-B-like" evidence="9">
    <location>
        <begin position="250"/>
        <end position="366"/>
    </location>
</feature>
<accession>B9UQU3</accession>
<dbReference type="EMBL" id="EU929904">
    <property type="protein sequence ID" value="ACM07480.1"/>
    <property type="molecule type" value="Genomic_DNA"/>
</dbReference>
<reference evidence="38 40" key="2">
    <citation type="journal article" date="2015" name="PLoS ONE">
        <title>Genomic analysis reveals the molecular basis for capsule loss in the group B streptococcus population.</title>
        <authorList>
            <consortium name="DEVANI Consortium"/>
            <person name="Rosini R."/>
            <person name="Campisi E."/>
            <person name="De Chiara M."/>
            <person name="Tettelin H."/>
            <person name="Rinaudo D."/>
            <person name="Toniolo C."/>
            <person name="Metruccio M."/>
            <person name="Guidotti S."/>
            <person name="Sorensen U.B."/>
            <person name="Kilian M."/>
            <person name="Ramirez M."/>
            <person name="Janulczyk R."/>
            <person name="Donati C."/>
            <person name="Grandi G."/>
            <person name="Margarit I."/>
        </authorList>
    </citation>
    <scope>NUCLEOTIDE SEQUENCE [LARGE SCALE GENOMIC DNA]</scope>
    <source>
        <strain evidence="38 40">ES-PW-063</strain>
    </source>
</reference>
<dbReference type="EMBL" id="EU929999">
    <property type="protein sequence ID" value="ACM07574.1"/>
    <property type="molecule type" value="Genomic_DNA"/>
</dbReference>
<dbReference type="Gene3D" id="2.60.40.10">
    <property type="entry name" value="Immunoglobulins"/>
    <property type="match status" value="2"/>
</dbReference>
<evidence type="ECO:0000313" key="14">
    <source>
        <dbReference type="EMBL" id="ACM07475.1"/>
    </source>
</evidence>
<evidence type="ECO:0000256" key="4">
    <source>
        <dbReference type="ARBA" id="ARBA00023088"/>
    </source>
</evidence>
<evidence type="ECO:0000313" key="30">
    <source>
        <dbReference type="EMBL" id="ACM07559.1"/>
    </source>
</evidence>
<dbReference type="AlphaFoldDB" id="B9UQU3"/>
<dbReference type="EMBL" id="EU929898">
    <property type="protein sequence ID" value="ACM07475.1"/>
    <property type="molecule type" value="Genomic_DNA"/>
</dbReference>
<keyword evidence="5" id="KW-0472">Membrane</keyword>
<evidence type="ECO:0000313" key="33">
    <source>
        <dbReference type="EMBL" id="ACM07564.1"/>
    </source>
</evidence>
<sequence length="705" mass="75475">MKRINKYFAMFSALLLTLTSLLSVAPAFADEATTNTVTLHKILQTESNLNKSNFPGTTGLNGKDYKGGAISDLAGYFGEGSKEIEGAFFALALKEDKSGKVQYVKAKEGNKLTPALINKDGTPEITVNIDEAVSGLTPEGDTGLVFNTKGLKGEFKIVEVKSKSTYNNNGSLLAASKAVPVNITLPLVNEDGVVADAHVYPKNTEEKPEIDKNFAKTNDLTALTDVNRLLTAGANYGNYARDKATATAEIGKVVPYEVKTKIHKGSKYENLVWTDIMSNGLTMGSTVSLKASGTTETFAKDTDYELSIDARGFTLKFTADGLGKLEKAAKTADIEFTLTYSATVNGQAIIDNPESNDIKLSYGNKPGKDLTELPVTPSKGEVTVAKTWSDGIAPDGVNVVYTLKDKDKTVASVSLTKTSKGTIDLGNGIKFEVSGNFSGKFTGLENKSYMISERVSGYGSAINLENGKVTITNTKDSDNPTPLNPTEPKVETHGKKFVKTNEQGDRLAGAQFVVKNSAGKYLALKADQSEGQKTLAAKKIALDEAIAAYNKLSATDQKGEKGITAKELIKTKQADYDAAFIEARTAYEWITDKARAITYTSNDQGQFEVTGLADGTYNLEETLAPAGFAKLAGNIKFVVNQGSYITGGNIDYVANSNQKDATRVENKKVTIPQTGGIGTILFTIIGLSIMLGAVVIMKRRQSKEA</sequence>
<dbReference type="NCBIfam" id="TIGR04226">
    <property type="entry name" value="RrgB_K2N_iso_D2"/>
    <property type="match status" value="1"/>
</dbReference>
<evidence type="ECO:0000313" key="34">
    <source>
        <dbReference type="EMBL" id="ACM07567.1"/>
    </source>
</evidence>
<evidence type="ECO:0000256" key="3">
    <source>
        <dbReference type="ARBA" id="ARBA00022729"/>
    </source>
</evidence>
<dbReference type="EMBL" id="EU929906">
    <property type="protein sequence ID" value="ACM07482.1"/>
    <property type="molecule type" value="Genomic_DNA"/>
</dbReference>
<dbReference type="EMBL" id="EU929911">
    <property type="protein sequence ID" value="ACM07487.1"/>
    <property type="molecule type" value="Genomic_DNA"/>
</dbReference>
<dbReference type="EMBL" id="EU929882">
    <property type="protein sequence ID" value="ACM07459.1"/>
    <property type="molecule type" value="Genomic_DNA"/>
</dbReference>
<dbReference type="Gene3D" id="2.60.40.1140">
    <property type="entry name" value="Collagen-binding surface protein Cna, B-type domain"/>
    <property type="match status" value="1"/>
</dbReference>
<proteinExistence type="predicted"/>
<evidence type="ECO:0000313" key="22">
    <source>
        <dbReference type="EMBL" id="ACM07501.1"/>
    </source>
</evidence>
<feature type="chain" id="PRO_5014301607" evidence="6">
    <location>
        <begin position="30"/>
        <end position="705"/>
    </location>
</feature>
<feature type="domain" description="Gram-positive cocci surface proteins LPxTG" evidence="7">
    <location>
        <begin position="664"/>
        <end position="700"/>
    </location>
</feature>
<dbReference type="EMBL" id="EU929928">
    <property type="protein sequence ID" value="ACM07504.1"/>
    <property type="molecule type" value="Genomic_DNA"/>
</dbReference>
<dbReference type="EMBL" id="EU929974">
    <property type="protein sequence ID" value="ACM07549.1"/>
    <property type="molecule type" value="Genomic_DNA"/>
</dbReference>
<dbReference type="InterPro" id="IPR019931">
    <property type="entry name" value="LPXTG_anchor"/>
</dbReference>
<dbReference type="EMBL" id="EU929953">
    <property type="protein sequence ID" value="ACM07529.1"/>
    <property type="molecule type" value="Genomic_DNA"/>
</dbReference>
<dbReference type="EMBL" id="EU929923">
    <property type="protein sequence ID" value="ACM07499.1"/>
    <property type="molecule type" value="Genomic_DNA"/>
</dbReference>
<evidence type="ECO:0000313" key="17">
    <source>
        <dbReference type="EMBL" id="ACM07485.1"/>
    </source>
</evidence>
<dbReference type="EMBL" id="EU929936">
    <property type="protein sequence ID" value="ACM07512.1"/>
    <property type="molecule type" value="Genomic_DNA"/>
</dbReference>
<evidence type="ECO:0000313" key="12">
    <source>
        <dbReference type="EMBL" id="ACM07459.1"/>
    </source>
</evidence>
<dbReference type="InterPro" id="IPR026466">
    <property type="entry name" value="Fim_isopep_form_D2_dom"/>
</dbReference>
<evidence type="ECO:0000313" key="21">
    <source>
        <dbReference type="EMBL" id="ACM07499.1"/>
    </source>
</evidence>
<dbReference type="EMBL" id="EU929921">
    <property type="protein sequence ID" value="ACM07497.1"/>
    <property type="molecule type" value="Genomic_DNA"/>
</dbReference>
<evidence type="ECO:0000313" key="29">
    <source>
        <dbReference type="EMBL" id="ACM07549.1"/>
    </source>
</evidence>
<dbReference type="InterPro" id="IPR032334">
    <property type="entry name" value="GramPos_pilinBB"/>
</dbReference>
<reference evidence="11" key="1">
    <citation type="journal article" date="2009" name="J. Infect. Dis.">
        <title>Preventing bacterial infections with pilus-based vaccines: the group B streptococcus paradigm.</title>
        <authorList>
            <person name="Margarit I."/>
            <person name="Rinaudo C.D."/>
            <person name="Galeotti C.L."/>
            <person name="Maione D."/>
            <person name="Ghezzo C."/>
            <person name="Buttazzoni E."/>
            <person name="Rosini R."/>
            <person name="Runci Y."/>
            <person name="Mora M."/>
            <person name="Buccato S."/>
            <person name="Pagani M."/>
            <person name="Tresoldi E."/>
            <person name="Berardi A."/>
            <person name="Creti R."/>
            <person name="Baker C.J."/>
            <person name="Telford J.L."/>
            <person name="Grandi G."/>
        </authorList>
    </citation>
    <scope>NUCLEOTIDE SEQUENCE</scope>
    <source>
        <strain evidence="26">1998</strain>
        <strain evidence="31">2141</strain>
        <strain evidence="27">3050</strain>
        <strain evidence="28">5610</strain>
        <strain evidence="29">5739</strain>
        <strain evidence="35">5865</strain>
        <strain evidence="36">5894</strain>
        <strain evidence="30">5900</strain>
        <strain evidence="37">5973</strain>
        <strain evidence="32">6010</strain>
        <strain evidence="33">6082</strain>
        <strain evidence="34">6385</strain>
        <strain evidence="14">ABC020004965</strain>
        <strain evidence="15">ABC020013675</strain>
        <strain evidence="16">ABC020013912</strain>
        <strain evidence="17">ABC020014374</strain>
        <strain evidence="18">ABC020014501</strain>
        <strain evidence="19">ABC020014884</strain>
        <strain evidence="21">ABC020015589</strain>
        <strain evidence="20">ABC020016254</strain>
        <strain evidence="23">ABC020016354</strain>
        <strain evidence="24">ABC020016370</strain>
        <strain evidence="22">ABC020016697</strain>
        <strain evidence="11">ABC020016885</strain>
        <strain evidence="13">ABC020017572</strain>
        <strain evidence="12">ABC020017721</strain>
        <strain evidence="25">ABC020023869</strain>
    </source>
</reference>
<evidence type="ECO:0000313" key="37">
    <source>
        <dbReference type="EMBL" id="ACM07577.1"/>
    </source>
</evidence>
<reference evidence="39 41" key="3">
    <citation type="journal article" date="2018" name="Emerg. Microbes Infect.">
        <title>Phenotypic and molecular analysis of nontypeable Group B streptococci: identification of cps2a and hybrid cps2a/cps5 Group B streptococcal capsule gene clusters.</title>
        <authorList>
            <person name="Alhhazmi A."/>
            <person name="Tyrrell G.J."/>
        </authorList>
    </citation>
    <scope>NUCLEOTIDE SEQUENCE [LARGE SCALE GENOMIC DNA]</scope>
    <source>
        <strain evidence="39 41">PLGBS17</strain>
    </source>
</reference>
<evidence type="ECO:0000313" key="39">
    <source>
        <dbReference type="EMBL" id="RDY90120.1"/>
    </source>
</evidence>
<organism evidence="11">
    <name type="scientific">Streptococcus agalactiae</name>
    <dbReference type="NCBI Taxonomy" id="1311"/>
    <lineage>
        <taxon>Bacteria</taxon>
        <taxon>Bacillati</taxon>
        <taxon>Bacillota</taxon>
        <taxon>Bacilli</taxon>
        <taxon>Lactobacillales</taxon>
        <taxon>Streptococcaceae</taxon>
        <taxon>Streptococcus</taxon>
    </lineage>
</organism>
<evidence type="ECO:0000313" key="18">
    <source>
        <dbReference type="EMBL" id="ACM07487.1"/>
    </source>
</evidence>
<evidence type="ECO:0000313" key="24">
    <source>
        <dbReference type="EMBL" id="ACM07507.1"/>
    </source>
</evidence>
<keyword evidence="5" id="KW-0812">Transmembrane</keyword>
<dbReference type="EMBL" id="EU929954">
    <property type="protein sequence ID" value="ACM07530.1"/>
    <property type="molecule type" value="Genomic_DNA"/>
</dbReference>
<evidence type="ECO:0000313" key="20">
    <source>
        <dbReference type="EMBL" id="ACM07497.1"/>
    </source>
</evidence>
<dbReference type="EMBL" id="EU929987">
    <property type="protein sequence ID" value="ACM07562.1"/>
    <property type="molecule type" value="Genomic_DNA"/>
</dbReference>
<keyword evidence="3 6" id="KW-0732">Signal</keyword>
<dbReference type="Pfam" id="PF16555">
    <property type="entry name" value="GramPos_pilinD1"/>
    <property type="match status" value="1"/>
</dbReference>
<dbReference type="Pfam" id="PF00746">
    <property type="entry name" value="Gram_pos_anchor"/>
    <property type="match status" value="1"/>
</dbReference>
<evidence type="ECO:0000313" key="13">
    <source>
        <dbReference type="EMBL" id="ACM07464.1"/>
    </source>
</evidence>
<dbReference type="Pfam" id="PF16569">
    <property type="entry name" value="GramPos_pilinBB"/>
    <property type="match status" value="1"/>
</dbReference>
<evidence type="ECO:0000313" key="11">
    <source>
        <dbReference type="EMBL" id="ACM07458.1"/>
    </source>
</evidence>
<dbReference type="EMBL" id="EU929909">
    <property type="protein sequence ID" value="ACM07485.1"/>
    <property type="molecule type" value="Genomic_DNA"/>
</dbReference>
<dbReference type="RefSeq" id="WP_000822370.1">
    <property type="nucleotide sequence ID" value="NZ_AP018935.1"/>
</dbReference>
<dbReference type="EMBL" id="EU929925">
    <property type="protein sequence ID" value="ACM07501.1"/>
    <property type="molecule type" value="Genomic_DNA"/>
</dbReference>
<evidence type="ECO:0000259" key="8">
    <source>
        <dbReference type="Pfam" id="PF16555"/>
    </source>
</evidence>
<evidence type="ECO:0000256" key="6">
    <source>
        <dbReference type="SAM" id="SignalP"/>
    </source>
</evidence>
<dbReference type="EMBL" id="EU929881">
    <property type="protein sequence ID" value="ACM07458.1"/>
    <property type="molecule type" value="Genomic_DNA"/>
</dbReference>
<dbReference type="EMBL" id="LCVB01000030">
    <property type="protein sequence ID" value="KLJ28813.1"/>
    <property type="molecule type" value="Genomic_DNA"/>
</dbReference>
<evidence type="ECO:0000313" key="35">
    <source>
        <dbReference type="EMBL" id="ACM07572.1"/>
    </source>
</evidence>
<evidence type="ECO:0000313" key="16">
    <source>
        <dbReference type="EMBL" id="ACM07482.1"/>
    </source>
</evidence>
<dbReference type="EMBL" id="EU929984">
    <property type="protein sequence ID" value="ACM07559.1"/>
    <property type="molecule type" value="Genomic_DNA"/>
</dbReference>
<dbReference type="EMBL" id="EU929992">
    <property type="protein sequence ID" value="ACM07567.1"/>
    <property type="molecule type" value="Genomic_DNA"/>
</dbReference>
<dbReference type="InterPro" id="IPR032364">
    <property type="entry name" value="GramPos_pilinD1_N"/>
</dbReference>
<dbReference type="Proteomes" id="UP000256718">
    <property type="component" value="Unassembled WGS sequence"/>
</dbReference>
<gene>
    <name evidence="39" type="ORF">C4618_02085</name>
    <name evidence="38" type="ORF">WA45_06580</name>
</gene>
<evidence type="ECO:0000259" key="7">
    <source>
        <dbReference type="Pfam" id="PF00746"/>
    </source>
</evidence>
<evidence type="ECO:0000259" key="9">
    <source>
        <dbReference type="Pfam" id="PF16569"/>
    </source>
</evidence>
<keyword evidence="2" id="KW-0964">Secreted</keyword>
<evidence type="ECO:0000313" key="28">
    <source>
        <dbReference type="EMBL" id="ACM07540.1"/>
    </source>
</evidence>
<evidence type="ECO:0000313" key="26">
    <source>
        <dbReference type="EMBL" id="ACM07529.1"/>
    </source>
</evidence>
<dbReference type="Proteomes" id="UP000035174">
    <property type="component" value="Unassembled WGS sequence"/>
</dbReference>
<dbReference type="EMBL" id="EU929887">
    <property type="protein sequence ID" value="ACM07464.1"/>
    <property type="molecule type" value="Genomic_DNA"/>
</dbReference>
<evidence type="ECO:0000313" key="32">
    <source>
        <dbReference type="EMBL" id="ACM07562.1"/>
    </source>
</evidence>
<evidence type="ECO:0000313" key="19">
    <source>
        <dbReference type="EMBL" id="ACM07491.1"/>
    </source>
</evidence>
<evidence type="ECO:0000313" key="31">
    <source>
        <dbReference type="EMBL" id="ACM07561.1"/>
    </source>
</evidence>
<evidence type="ECO:0000256" key="2">
    <source>
        <dbReference type="ARBA" id="ARBA00022525"/>
    </source>
</evidence>
<evidence type="ECO:0000313" key="27">
    <source>
        <dbReference type="EMBL" id="ACM07530.1"/>
    </source>
</evidence>
<dbReference type="NCBIfam" id="TIGR01167">
    <property type="entry name" value="LPXTG_anchor"/>
    <property type="match status" value="1"/>
</dbReference>
<dbReference type="EMBL" id="EU929915">
    <property type="protein sequence ID" value="ACM07491.1"/>
    <property type="molecule type" value="Genomic_DNA"/>
</dbReference>
<feature type="transmembrane region" description="Helical" evidence="5">
    <location>
        <begin position="676"/>
        <end position="697"/>
    </location>
</feature>
<dbReference type="EMBL" id="EU929989">
    <property type="protein sequence ID" value="ACM07564.1"/>
    <property type="molecule type" value="Genomic_DNA"/>
</dbReference>
<evidence type="ECO:0000313" key="23">
    <source>
        <dbReference type="EMBL" id="ACM07504.1"/>
    </source>
</evidence>
<feature type="domain" description="Gram-positive pilin subunit D1 N-terminal" evidence="8">
    <location>
        <begin position="33"/>
        <end position="204"/>
    </location>
</feature>
<keyword evidence="5" id="KW-1133">Transmembrane helix</keyword>
<dbReference type="EMBL" id="EU929931">
    <property type="protein sequence ID" value="ACM07507.1"/>
    <property type="molecule type" value="Genomic_DNA"/>
</dbReference>
<evidence type="ECO:0000313" key="25">
    <source>
        <dbReference type="EMBL" id="ACM07512.1"/>
    </source>
</evidence>
<dbReference type="EMBL" id="EU929997">
    <property type="protein sequence ID" value="ACM07572.1"/>
    <property type="molecule type" value="Genomic_DNA"/>
</dbReference>
<dbReference type="InterPro" id="IPR013783">
    <property type="entry name" value="Ig-like_fold"/>
</dbReference>
<keyword evidence="4" id="KW-0572">Peptidoglycan-anchor</keyword>
<evidence type="ECO:0000313" key="38">
    <source>
        <dbReference type="EMBL" id="KLJ28813.1"/>
    </source>
</evidence>
<dbReference type="Pfam" id="PF16570">
    <property type="entry name" value="GramPos_pilinD3"/>
    <property type="match status" value="1"/>
</dbReference>
<keyword evidence="1" id="KW-0134">Cell wall</keyword>
<dbReference type="Gene3D" id="1.20.58.90">
    <property type="match status" value="1"/>
</dbReference>
<evidence type="ECO:0000256" key="1">
    <source>
        <dbReference type="ARBA" id="ARBA00022512"/>
    </source>
</evidence>
<dbReference type="Gene3D" id="2.60.40.740">
    <property type="match status" value="1"/>
</dbReference>
<dbReference type="EMBL" id="QHGZ01000061">
    <property type="protein sequence ID" value="RDY90120.1"/>
    <property type="molecule type" value="Genomic_DNA"/>
</dbReference>
<dbReference type="EMBL" id="EU930002">
    <property type="protein sequence ID" value="ACM07577.1"/>
    <property type="molecule type" value="Genomic_DNA"/>
</dbReference>
<evidence type="ECO:0000313" key="15">
    <source>
        <dbReference type="EMBL" id="ACM07480.1"/>
    </source>
</evidence>
<evidence type="ECO:0000256" key="5">
    <source>
        <dbReference type="SAM" id="Phobius"/>
    </source>
</evidence>
<dbReference type="EMBL" id="EU929986">
    <property type="protein sequence ID" value="ACM07561.1"/>
    <property type="molecule type" value="Genomic_DNA"/>
</dbReference>
<feature type="domain" description="Gram-positive pilin backbone subunit 3 Cna-B-like" evidence="10">
    <location>
        <begin position="379"/>
        <end position="514"/>
    </location>
</feature>
<evidence type="ECO:0000313" key="41">
    <source>
        <dbReference type="Proteomes" id="UP000256718"/>
    </source>
</evidence>
<feature type="signal peptide" evidence="6">
    <location>
        <begin position="1"/>
        <end position="29"/>
    </location>
</feature>
<evidence type="ECO:0000259" key="10">
    <source>
        <dbReference type="Pfam" id="PF16570"/>
    </source>
</evidence>